<protein>
    <submittedName>
        <fullName evidence="1">Lysophospholipase</fullName>
    </submittedName>
</protein>
<accession>A0A7Y7IWN5</accession>
<name>A0A7Y7IWN5_9PROT</name>
<gene>
    <name evidence="1" type="ORF">HUK84_09800</name>
</gene>
<dbReference type="EMBL" id="JABXXP010000171">
    <property type="protein sequence ID" value="NVN11413.1"/>
    <property type="molecule type" value="Genomic_DNA"/>
</dbReference>
<comment type="caution">
    <text evidence="1">The sequence shown here is derived from an EMBL/GenBank/DDBJ whole genome shotgun (WGS) entry which is preliminary data.</text>
</comment>
<evidence type="ECO:0000313" key="1">
    <source>
        <dbReference type="EMBL" id="NVN11413.1"/>
    </source>
</evidence>
<proteinExistence type="predicted"/>
<organism evidence="1 2">
    <name type="scientific">Nguyenibacter vanlangensis</name>
    <dbReference type="NCBI Taxonomy" id="1216886"/>
    <lineage>
        <taxon>Bacteria</taxon>
        <taxon>Pseudomonadati</taxon>
        <taxon>Pseudomonadota</taxon>
        <taxon>Alphaproteobacteria</taxon>
        <taxon>Acetobacterales</taxon>
        <taxon>Acetobacteraceae</taxon>
        <taxon>Nguyenibacter</taxon>
    </lineage>
</organism>
<evidence type="ECO:0000313" key="2">
    <source>
        <dbReference type="Proteomes" id="UP000534870"/>
    </source>
</evidence>
<dbReference type="Proteomes" id="UP000534870">
    <property type="component" value="Unassembled WGS sequence"/>
</dbReference>
<reference evidence="1 2" key="1">
    <citation type="submission" date="2020-06" db="EMBL/GenBank/DDBJ databases">
        <title>Description of novel acetic acid bacteria.</title>
        <authorList>
            <person name="Sombolestani A."/>
        </authorList>
    </citation>
    <scope>NUCLEOTIDE SEQUENCE [LARGE SCALE GENOMIC DNA]</scope>
    <source>
        <strain evidence="1 2">LMG 31431</strain>
    </source>
</reference>
<dbReference type="AlphaFoldDB" id="A0A7Y7IWN5"/>
<feature type="non-terminal residue" evidence="1">
    <location>
        <position position="1"/>
    </location>
</feature>
<sequence length="47" mass="5027">PGGYHLLLRSRTRDAALADIAQWIADPDRWLPSGGDAAPGLADLARE</sequence>